<gene>
    <name evidence="1" type="ORF">JMJ55_04920</name>
</gene>
<comment type="caution">
    <text evidence="1">The sequence shown here is derived from an EMBL/GenBank/DDBJ whole genome shotgun (WGS) entry which is preliminary data.</text>
</comment>
<dbReference type="InterPro" id="IPR034660">
    <property type="entry name" value="DinB/YfiT-like"/>
</dbReference>
<dbReference type="Pfam" id="PF09351">
    <property type="entry name" value="DUF1993"/>
    <property type="match status" value="1"/>
</dbReference>
<dbReference type="PANTHER" id="PTHR36922:SF1">
    <property type="entry name" value="DUF1993 DOMAIN-CONTAINING PROTEIN"/>
    <property type="match status" value="1"/>
</dbReference>
<dbReference type="RefSeq" id="WP_202824406.1">
    <property type="nucleotide sequence ID" value="NZ_JAEUXJ010000002.1"/>
</dbReference>
<accession>A0ABS1UZ37</accession>
<dbReference type="Gene3D" id="1.20.120.450">
    <property type="entry name" value="dinb family like domain"/>
    <property type="match status" value="1"/>
</dbReference>
<evidence type="ECO:0000313" key="1">
    <source>
        <dbReference type="EMBL" id="MBL6454655.1"/>
    </source>
</evidence>
<dbReference type="Proteomes" id="UP000606490">
    <property type="component" value="Unassembled WGS sequence"/>
</dbReference>
<evidence type="ECO:0000313" key="2">
    <source>
        <dbReference type="Proteomes" id="UP000606490"/>
    </source>
</evidence>
<keyword evidence="2" id="KW-1185">Reference proteome</keyword>
<dbReference type="SUPFAM" id="SSF109854">
    <property type="entry name" value="DinB/YfiT-like putative metalloenzymes"/>
    <property type="match status" value="1"/>
</dbReference>
<proteinExistence type="predicted"/>
<sequence length="168" mass="17801">MPLSLYEASVPVFHRGLRVLGTLLGRAEAHAAAQGMEPAALIGARLAPDMYTLAGQVQCASDAAKLCAARLAGVDRPSFADTEASFSELHDRITRTAAFLDSLNPAAVEAGGERAIPLRLGGVERQVTGSDYLLQVALPNFLFHVTTAYDILRHQGVALRKADYLGAS</sequence>
<dbReference type="InterPro" id="IPR018531">
    <property type="entry name" value="DUF1993"/>
</dbReference>
<dbReference type="EMBL" id="JAEUXJ010000002">
    <property type="protein sequence ID" value="MBL6454655.1"/>
    <property type="molecule type" value="Genomic_DNA"/>
</dbReference>
<name>A0ABS1UZ37_9PROT</name>
<dbReference type="PANTHER" id="PTHR36922">
    <property type="entry name" value="BLL2446 PROTEIN"/>
    <property type="match status" value="1"/>
</dbReference>
<protein>
    <submittedName>
        <fullName evidence="1">DUF1993 domain-containing protein</fullName>
    </submittedName>
</protein>
<organism evidence="1 2">
    <name type="scientific">Belnapia mucosa</name>
    <dbReference type="NCBI Taxonomy" id="2804532"/>
    <lineage>
        <taxon>Bacteria</taxon>
        <taxon>Pseudomonadati</taxon>
        <taxon>Pseudomonadota</taxon>
        <taxon>Alphaproteobacteria</taxon>
        <taxon>Acetobacterales</taxon>
        <taxon>Roseomonadaceae</taxon>
        <taxon>Belnapia</taxon>
    </lineage>
</organism>
<reference evidence="1 2" key="1">
    <citation type="submission" date="2021-01" db="EMBL/GenBank/DDBJ databases">
        <title>Belnapia mucosa sp. nov. and Belnapia arida sp. nov., isolated from the Tabernas Desert (Almeria, Spain).</title>
        <authorList>
            <person name="Molina-Menor E."/>
            <person name="Vidal-Verdu A."/>
            <person name="Calonge A."/>
            <person name="Satari L."/>
            <person name="Pereto Magraner J."/>
            <person name="Porcar Miralles M."/>
        </authorList>
    </citation>
    <scope>NUCLEOTIDE SEQUENCE [LARGE SCALE GENOMIC DNA]</scope>
    <source>
        <strain evidence="1 2">T6</strain>
    </source>
</reference>